<dbReference type="PANTHER" id="PTHR43409">
    <property type="entry name" value="ANAEROBIC MAGNESIUM-PROTOPORPHYRIN IX MONOMETHYL ESTER CYCLASE-RELATED"/>
    <property type="match status" value="1"/>
</dbReference>
<evidence type="ECO:0000256" key="5">
    <source>
        <dbReference type="ARBA" id="ARBA00023014"/>
    </source>
</evidence>
<dbReference type="PANTHER" id="PTHR43409:SF7">
    <property type="entry name" value="BLL1977 PROTEIN"/>
    <property type="match status" value="1"/>
</dbReference>
<dbReference type="InterPro" id="IPR051198">
    <property type="entry name" value="BchE-like"/>
</dbReference>
<evidence type="ECO:0000256" key="2">
    <source>
        <dbReference type="ARBA" id="ARBA00022691"/>
    </source>
</evidence>
<organism evidence="8 9">
    <name type="scientific">Aurantimonas marianensis</name>
    <dbReference type="NCBI Taxonomy" id="2920428"/>
    <lineage>
        <taxon>Bacteria</taxon>
        <taxon>Pseudomonadati</taxon>
        <taxon>Pseudomonadota</taxon>
        <taxon>Alphaproteobacteria</taxon>
        <taxon>Hyphomicrobiales</taxon>
        <taxon>Aurantimonadaceae</taxon>
        <taxon>Aurantimonas</taxon>
    </lineage>
</organism>
<dbReference type="InterPro" id="IPR023404">
    <property type="entry name" value="rSAM_horseshoe"/>
</dbReference>
<keyword evidence="2" id="KW-0949">S-adenosyl-L-methionine</keyword>
<evidence type="ECO:0000313" key="8">
    <source>
        <dbReference type="EMBL" id="MCP3054717.1"/>
    </source>
</evidence>
<name>A0A9X2KHK3_9HYPH</name>
<dbReference type="SFLD" id="SFLDS00029">
    <property type="entry name" value="Radical_SAM"/>
    <property type="match status" value="1"/>
</dbReference>
<evidence type="ECO:0000256" key="3">
    <source>
        <dbReference type="ARBA" id="ARBA00022723"/>
    </source>
</evidence>
<sequence>PFAGLSRSMRRRMSPTSWLVVDSSRGCKAFCTFCTVPNVVRGMKDGVYRMRDPRDVVDEIEAVTRDHGVTRFYMADDNFLGYGETSNQRMLAFADEILARGLNINFHAECRVDSLVPETLVRLREAGFDQILFGLESGSAKTLKRWAKGQTVEQNEAAVTLARELKLDLMPSMILLDWESGLDEVEESIGFIERTRLWRSSQPLWLVNRLKVHCGTAAARRYDNVRGKPDLPPVDAGDADSLARWCAAATYQQTPIENPHVAAFWSALNGEANRWSVLIDEVLPPLLKTLRETSRDTGRGDALARIKRIAAFRRSIGGALAGLMRRLVDAAQEQENAGRRPDDLDGVARRFVAGFEAELFPDGLDAWLAPKPPGLVAMPGAASRPPAPPAEAMAAETG</sequence>
<gene>
    <name evidence="8" type="ORF">MJ956_06090</name>
</gene>
<comment type="caution">
    <text evidence="8">The sequence shown here is derived from an EMBL/GenBank/DDBJ whole genome shotgun (WGS) entry which is preliminary data.</text>
</comment>
<dbReference type="SFLD" id="SFLDG01082">
    <property type="entry name" value="B12-binding_domain_containing"/>
    <property type="match status" value="1"/>
</dbReference>
<reference evidence="8" key="1">
    <citation type="submission" date="2022-03" db="EMBL/GenBank/DDBJ databases">
        <title>Aurantimonas Liuensis sp. Nov., isolated from the hadal seawater of the Mariana Trench.</title>
        <authorList>
            <person name="Liu R."/>
        </authorList>
    </citation>
    <scope>NUCLEOTIDE SEQUENCE</scope>
    <source>
        <strain evidence="8">LRZ36</strain>
    </source>
</reference>
<dbReference type="CDD" id="cd01335">
    <property type="entry name" value="Radical_SAM"/>
    <property type="match status" value="1"/>
</dbReference>
<keyword evidence="5" id="KW-0411">Iron-sulfur</keyword>
<keyword evidence="9" id="KW-1185">Reference proteome</keyword>
<dbReference type="SMART" id="SM00729">
    <property type="entry name" value="Elp3"/>
    <property type="match status" value="1"/>
</dbReference>
<dbReference type="RefSeq" id="WP_253963589.1">
    <property type="nucleotide sequence ID" value="NZ_JALHBS010000033.1"/>
</dbReference>
<dbReference type="GO" id="GO:0051536">
    <property type="term" value="F:iron-sulfur cluster binding"/>
    <property type="evidence" value="ECO:0007669"/>
    <property type="project" value="UniProtKB-KW"/>
</dbReference>
<dbReference type="AlphaFoldDB" id="A0A9X2KHK3"/>
<evidence type="ECO:0000256" key="6">
    <source>
        <dbReference type="SAM" id="MobiDB-lite"/>
    </source>
</evidence>
<evidence type="ECO:0000256" key="4">
    <source>
        <dbReference type="ARBA" id="ARBA00023004"/>
    </source>
</evidence>
<proteinExistence type="predicted"/>
<comment type="cofactor">
    <cofactor evidence="1">
        <name>[4Fe-4S] cluster</name>
        <dbReference type="ChEBI" id="CHEBI:49883"/>
    </cofactor>
</comment>
<dbReference type="Pfam" id="PF04055">
    <property type="entry name" value="Radical_SAM"/>
    <property type="match status" value="1"/>
</dbReference>
<keyword evidence="4" id="KW-0408">Iron</keyword>
<evidence type="ECO:0000256" key="1">
    <source>
        <dbReference type="ARBA" id="ARBA00001966"/>
    </source>
</evidence>
<feature type="non-terminal residue" evidence="8">
    <location>
        <position position="1"/>
    </location>
</feature>
<dbReference type="InterPro" id="IPR006638">
    <property type="entry name" value="Elp3/MiaA/NifB-like_rSAM"/>
</dbReference>
<accession>A0A9X2KHK3</accession>
<dbReference type="PROSITE" id="PS51918">
    <property type="entry name" value="RADICAL_SAM"/>
    <property type="match status" value="1"/>
</dbReference>
<dbReference type="InterPro" id="IPR007197">
    <property type="entry name" value="rSAM"/>
</dbReference>
<dbReference type="EMBL" id="JALHBS010000033">
    <property type="protein sequence ID" value="MCP3054717.1"/>
    <property type="molecule type" value="Genomic_DNA"/>
</dbReference>
<dbReference type="InterPro" id="IPR058240">
    <property type="entry name" value="rSAM_sf"/>
</dbReference>
<dbReference type="GO" id="GO:0046872">
    <property type="term" value="F:metal ion binding"/>
    <property type="evidence" value="ECO:0007669"/>
    <property type="project" value="UniProtKB-KW"/>
</dbReference>
<dbReference type="Gene3D" id="3.80.30.20">
    <property type="entry name" value="tm_1862 like domain"/>
    <property type="match status" value="1"/>
</dbReference>
<feature type="domain" description="Radical SAM core" evidence="7">
    <location>
        <begin position="12"/>
        <end position="226"/>
    </location>
</feature>
<keyword evidence="3" id="KW-0479">Metal-binding</keyword>
<dbReference type="SUPFAM" id="SSF102114">
    <property type="entry name" value="Radical SAM enzymes"/>
    <property type="match status" value="1"/>
</dbReference>
<evidence type="ECO:0000313" key="9">
    <source>
        <dbReference type="Proteomes" id="UP001155220"/>
    </source>
</evidence>
<dbReference type="Proteomes" id="UP001155220">
    <property type="component" value="Unassembled WGS sequence"/>
</dbReference>
<feature type="region of interest" description="Disordered" evidence="6">
    <location>
        <begin position="379"/>
        <end position="398"/>
    </location>
</feature>
<dbReference type="GO" id="GO:0003824">
    <property type="term" value="F:catalytic activity"/>
    <property type="evidence" value="ECO:0007669"/>
    <property type="project" value="InterPro"/>
</dbReference>
<protein>
    <submittedName>
        <fullName evidence="8">Radical SAM protein</fullName>
    </submittedName>
</protein>
<evidence type="ECO:0000259" key="7">
    <source>
        <dbReference type="PROSITE" id="PS51918"/>
    </source>
</evidence>